<feature type="binding site" evidence="8">
    <location>
        <position position="111"/>
    </location>
    <ligand>
        <name>ATP</name>
        <dbReference type="ChEBI" id="CHEBI:30616"/>
    </ligand>
</feature>
<dbReference type="GO" id="GO:0003919">
    <property type="term" value="F:FMN adenylyltransferase activity"/>
    <property type="evidence" value="ECO:0007669"/>
    <property type="project" value="UniProtKB-UniRule"/>
</dbReference>
<keyword evidence="6 8" id="KW-0274">FAD</keyword>
<evidence type="ECO:0000259" key="10">
    <source>
        <dbReference type="Pfam" id="PF01467"/>
    </source>
</evidence>
<evidence type="ECO:0000256" key="6">
    <source>
        <dbReference type="ARBA" id="ARBA00022827"/>
    </source>
</evidence>
<sequence length="166" mass="18609">MTESESEHEHEQERSPARDPTRVVAQGTFDLLHPGHVHYLEEAAALGEKLHVIVARPETVDHKPAPIVPAPQRRDAVAALEVVDHARLGHPEDFSVPIRAIDPDVLVLGHDQHHDEREVAAMLADWGIDCRVERASGLEADGDRLHSSSEIKERVRERRSVDVPRR</sequence>
<dbReference type="RefSeq" id="WP_089788390.1">
    <property type="nucleotide sequence ID" value="NZ_FOKW01000006.1"/>
</dbReference>
<keyword evidence="4 8" id="KW-0548">Nucleotidyltransferase</keyword>
<evidence type="ECO:0000256" key="7">
    <source>
        <dbReference type="ARBA" id="ARBA00022840"/>
    </source>
</evidence>
<evidence type="ECO:0000256" key="8">
    <source>
        <dbReference type="HAMAP-Rule" id="MF_02115"/>
    </source>
</evidence>
<dbReference type="Pfam" id="PF01467">
    <property type="entry name" value="CTP_transf_like"/>
    <property type="match status" value="1"/>
</dbReference>
<dbReference type="SUPFAM" id="SSF52374">
    <property type="entry name" value="Nucleotidylyl transferase"/>
    <property type="match status" value="1"/>
</dbReference>
<keyword evidence="1 8" id="KW-0285">Flavoprotein</keyword>
<comment type="catalytic activity">
    <reaction evidence="8">
        <text>FMN + ATP + H(+) = FAD + diphosphate</text>
        <dbReference type="Rhea" id="RHEA:17237"/>
        <dbReference type="ChEBI" id="CHEBI:15378"/>
        <dbReference type="ChEBI" id="CHEBI:30616"/>
        <dbReference type="ChEBI" id="CHEBI:33019"/>
        <dbReference type="ChEBI" id="CHEBI:57692"/>
        <dbReference type="ChEBI" id="CHEBI:58210"/>
        <dbReference type="EC" id="2.7.7.2"/>
    </reaction>
</comment>
<evidence type="ECO:0000313" key="12">
    <source>
        <dbReference type="Proteomes" id="UP000199161"/>
    </source>
</evidence>
<comment type="subunit">
    <text evidence="8">Homodimer.</text>
</comment>
<evidence type="ECO:0000256" key="5">
    <source>
        <dbReference type="ARBA" id="ARBA00022741"/>
    </source>
</evidence>
<comment type="pathway">
    <text evidence="8">Cofactor biosynthesis; FAD biosynthesis; FAD from FMN: step 1/1.</text>
</comment>
<feature type="binding site" evidence="8">
    <location>
        <begin position="28"/>
        <end position="29"/>
    </location>
    <ligand>
        <name>ATP</name>
        <dbReference type="ChEBI" id="CHEBI:30616"/>
    </ligand>
</feature>
<evidence type="ECO:0000256" key="2">
    <source>
        <dbReference type="ARBA" id="ARBA00022643"/>
    </source>
</evidence>
<evidence type="ECO:0000256" key="4">
    <source>
        <dbReference type="ARBA" id="ARBA00022695"/>
    </source>
</evidence>
<dbReference type="GO" id="GO:0006747">
    <property type="term" value="P:FAD biosynthetic process"/>
    <property type="evidence" value="ECO:0007669"/>
    <property type="project" value="UniProtKB-UniRule"/>
</dbReference>
<dbReference type="UniPathway" id="UPA00277">
    <property type="reaction ID" value="UER00407"/>
</dbReference>
<feature type="binding site" evidence="8">
    <location>
        <begin position="33"/>
        <end position="36"/>
    </location>
    <ligand>
        <name>ATP</name>
        <dbReference type="ChEBI" id="CHEBI:30616"/>
    </ligand>
</feature>
<comment type="caution">
    <text evidence="8">Lacks conserved residue(s) required for the propagation of feature annotation.</text>
</comment>
<evidence type="ECO:0000256" key="3">
    <source>
        <dbReference type="ARBA" id="ARBA00022679"/>
    </source>
</evidence>
<dbReference type="EC" id="2.7.7.2" evidence="8"/>
<dbReference type="NCBIfam" id="TIGR00125">
    <property type="entry name" value="cyt_tran_rel"/>
    <property type="match status" value="1"/>
</dbReference>
<name>A0A1I1HKC9_NATHA</name>
<evidence type="ECO:0000256" key="1">
    <source>
        <dbReference type="ARBA" id="ARBA00022630"/>
    </source>
</evidence>
<protein>
    <recommendedName>
        <fullName evidence="8">FAD synthase</fullName>
        <ecNumber evidence="8">2.7.7.2</ecNumber>
    </recommendedName>
    <alternativeName>
        <fullName evidence="8">FMN adenylyltransferase</fullName>
    </alternativeName>
    <alternativeName>
        <fullName evidence="8">Flavin adenine dinucleotide synthase</fullName>
    </alternativeName>
</protein>
<comment type="function">
    <text evidence="8">Catalyzes the transfer of the AMP portion of ATP to flavin mononucleotide (FMN) to produce flavin adenine dinucleotide (FAD) coenzyme.</text>
</comment>
<keyword evidence="3 8" id="KW-0808">Transferase</keyword>
<dbReference type="PANTHER" id="PTHR43793">
    <property type="entry name" value="FAD SYNTHASE"/>
    <property type="match status" value="1"/>
</dbReference>
<organism evidence="11 12">
    <name type="scientific">Natronobacterium haloterrestre</name>
    <name type="common">Halobiforma haloterrestris</name>
    <dbReference type="NCBI Taxonomy" id="148448"/>
    <lineage>
        <taxon>Archaea</taxon>
        <taxon>Methanobacteriati</taxon>
        <taxon>Methanobacteriota</taxon>
        <taxon>Stenosarchaea group</taxon>
        <taxon>Halobacteria</taxon>
        <taxon>Halobacteriales</taxon>
        <taxon>Natrialbaceae</taxon>
        <taxon>Natronobacterium</taxon>
    </lineage>
</organism>
<feature type="domain" description="Cytidyltransferase-like" evidence="10">
    <location>
        <begin position="25"/>
        <end position="154"/>
    </location>
</feature>
<keyword evidence="2 8" id="KW-0288">FMN</keyword>
<dbReference type="InterPro" id="IPR050385">
    <property type="entry name" value="Archaeal_FAD_synthase"/>
</dbReference>
<dbReference type="GO" id="GO:0046444">
    <property type="term" value="P:FMN metabolic process"/>
    <property type="evidence" value="ECO:0007669"/>
    <property type="project" value="UniProtKB-UniRule"/>
</dbReference>
<dbReference type="InterPro" id="IPR014729">
    <property type="entry name" value="Rossmann-like_a/b/a_fold"/>
</dbReference>
<gene>
    <name evidence="8" type="primary">ribL</name>
    <name evidence="11" type="ORF">SAMN05444422_10636</name>
</gene>
<dbReference type="Gene3D" id="3.40.50.620">
    <property type="entry name" value="HUPs"/>
    <property type="match status" value="1"/>
</dbReference>
<dbReference type="HAMAP" id="MF_02115">
    <property type="entry name" value="FAD_synth_arch"/>
    <property type="match status" value="1"/>
</dbReference>
<comment type="similarity">
    <text evidence="8">Belongs to the archaeal FAD synthase family.</text>
</comment>
<reference evidence="12" key="1">
    <citation type="submission" date="2016-10" db="EMBL/GenBank/DDBJ databases">
        <authorList>
            <person name="Varghese N."/>
            <person name="Submissions S."/>
        </authorList>
    </citation>
    <scope>NUCLEOTIDE SEQUENCE [LARGE SCALE GENOMIC DNA]</scope>
    <source>
        <strain evidence="12">DSM 13078</strain>
    </source>
</reference>
<proteinExistence type="inferred from homology"/>
<comment type="cofactor">
    <cofactor evidence="8">
        <name>a divalent metal cation</name>
        <dbReference type="ChEBI" id="CHEBI:60240"/>
    </cofactor>
</comment>
<keyword evidence="7 8" id="KW-0067">ATP-binding</keyword>
<evidence type="ECO:0000313" key="11">
    <source>
        <dbReference type="EMBL" id="SFC24424.1"/>
    </source>
</evidence>
<dbReference type="EMBL" id="FOKW01000006">
    <property type="protein sequence ID" value="SFC24424.1"/>
    <property type="molecule type" value="Genomic_DNA"/>
</dbReference>
<dbReference type="AlphaFoldDB" id="A0A1I1HKC9"/>
<keyword evidence="12" id="KW-1185">Reference proteome</keyword>
<dbReference type="OrthoDB" id="1912at2157"/>
<feature type="region of interest" description="Disordered" evidence="9">
    <location>
        <begin position="1"/>
        <end position="21"/>
    </location>
</feature>
<feature type="region of interest" description="Disordered" evidence="9">
    <location>
        <begin position="140"/>
        <end position="166"/>
    </location>
</feature>
<keyword evidence="5 8" id="KW-0547">Nucleotide-binding</keyword>
<dbReference type="Proteomes" id="UP000199161">
    <property type="component" value="Unassembled WGS sequence"/>
</dbReference>
<dbReference type="PANTHER" id="PTHR43793:SF1">
    <property type="entry name" value="FAD SYNTHASE"/>
    <property type="match status" value="1"/>
</dbReference>
<accession>A0A1I1HKC9</accession>
<dbReference type="InterPro" id="IPR024902">
    <property type="entry name" value="FAD_synth_RibL"/>
</dbReference>
<dbReference type="GO" id="GO:0005524">
    <property type="term" value="F:ATP binding"/>
    <property type="evidence" value="ECO:0007669"/>
    <property type="project" value="UniProtKB-UniRule"/>
</dbReference>
<evidence type="ECO:0000256" key="9">
    <source>
        <dbReference type="SAM" id="MobiDB-lite"/>
    </source>
</evidence>
<dbReference type="InterPro" id="IPR004821">
    <property type="entry name" value="Cyt_trans-like"/>
</dbReference>